<dbReference type="SUPFAM" id="SSF46689">
    <property type="entry name" value="Homeodomain-like"/>
    <property type="match status" value="1"/>
</dbReference>
<evidence type="ECO:0000256" key="2">
    <source>
        <dbReference type="ARBA" id="ARBA00023125"/>
    </source>
</evidence>
<feature type="transmembrane region" description="Helical" evidence="4">
    <location>
        <begin position="191"/>
        <end position="211"/>
    </location>
</feature>
<feature type="transmembrane region" description="Helical" evidence="4">
    <location>
        <begin position="39"/>
        <end position="55"/>
    </location>
</feature>
<dbReference type="GO" id="GO:0003700">
    <property type="term" value="F:DNA-binding transcription factor activity"/>
    <property type="evidence" value="ECO:0007669"/>
    <property type="project" value="InterPro"/>
</dbReference>
<reference evidence="6" key="2">
    <citation type="submission" date="2020-09" db="EMBL/GenBank/DDBJ databases">
        <authorList>
            <person name="Sun Q."/>
            <person name="Kim S."/>
        </authorList>
    </citation>
    <scope>NUCLEOTIDE SEQUENCE</scope>
    <source>
        <strain evidence="6">KCTC 12711</strain>
    </source>
</reference>
<dbReference type="AlphaFoldDB" id="A0A918RTS9"/>
<dbReference type="PANTHER" id="PTHR43280">
    <property type="entry name" value="ARAC-FAMILY TRANSCRIPTIONAL REGULATOR"/>
    <property type="match status" value="1"/>
</dbReference>
<dbReference type="GO" id="GO:0043565">
    <property type="term" value="F:sequence-specific DNA binding"/>
    <property type="evidence" value="ECO:0007669"/>
    <property type="project" value="InterPro"/>
</dbReference>
<keyword evidence="4" id="KW-1133">Transmembrane helix</keyword>
<dbReference type="PANTHER" id="PTHR43280:SF29">
    <property type="entry name" value="ARAC-FAMILY TRANSCRIPTIONAL REGULATOR"/>
    <property type="match status" value="1"/>
</dbReference>
<name>A0A918RTS9_9GAMM</name>
<dbReference type="PROSITE" id="PS01124">
    <property type="entry name" value="HTH_ARAC_FAMILY_2"/>
    <property type="match status" value="1"/>
</dbReference>
<protein>
    <submittedName>
        <fullName evidence="6">Transcriptional regulator</fullName>
    </submittedName>
</protein>
<accession>A0A918RTS9</accession>
<keyword evidence="3" id="KW-0804">Transcription</keyword>
<organism evidence="6 7">
    <name type="scientific">Arenicella chitinivorans</name>
    <dbReference type="NCBI Taxonomy" id="1329800"/>
    <lineage>
        <taxon>Bacteria</taxon>
        <taxon>Pseudomonadati</taxon>
        <taxon>Pseudomonadota</taxon>
        <taxon>Gammaproteobacteria</taxon>
        <taxon>Arenicellales</taxon>
        <taxon>Arenicellaceae</taxon>
        <taxon>Arenicella</taxon>
    </lineage>
</organism>
<keyword evidence="7" id="KW-1185">Reference proteome</keyword>
<reference evidence="6" key="1">
    <citation type="journal article" date="2014" name="Int. J. Syst. Evol. Microbiol.">
        <title>Complete genome sequence of Corynebacterium casei LMG S-19264T (=DSM 44701T), isolated from a smear-ripened cheese.</title>
        <authorList>
            <consortium name="US DOE Joint Genome Institute (JGI-PGF)"/>
            <person name="Walter F."/>
            <person name="Albersmeier A."/>
            <person name="Kalinowski J."/>
            <person name="Ruckert C."/>
        </authorList>
    </citation>
    <scope>NUCLEOTIDE SEQUENCE</scope>
    <source>
        <strain evidence="6">KCTC 12711</strain>
    </source>
</reference>
<dbReference type="EMBL" id="BMXA01000003">
    <property type="protein sequence ID" value="GHA12514.1"/>
    <property type="molecule type" value="Genomic_DNA"/>
</dbReference>
<feature type="transmembrane region" description="Helical" evidence="4">
    <location>
        <begin position="61"/>
        <end position="82"/>
    </location>
</feature>
<keyword evidence="4" id="KW-0812">Transmembrane</keyword>
<dbReference type="InterPro" id="IPR009057">
    <property type="entry name" value="Homeodomain-like_sf"/>
</dbReference>
<proteinExistence type="predicted"/>
<feature type="domain" description="HTH araC/xylS-type" evidence="5">
    <location>
        <begin position="242"/>
        <end position="346"/>
    </location>
</feature>
<dbReference type="Pfam" id="PF12833">
    <property type="entry name" value="HTH_18"/>
    <property type="match status" value="1"/>
</dbReference>
<dbReference type="RefSeq" id="WP_189401155.1">
    <property type="nucleotide sequence ID" value="NZ_BMXA01000003.1"/>
</dbReference>
<comment type="caution">
    <text evidence="6">The sequence shown here is derived from an EMBL/GenBank/DDBJ whole genome shotgun (WGS) entry which is preliminary data.</text>
</comment>
<evidence type="ECO:0000256" key="3">
    <source>
        <dbReference type="ARBA" id="ARBA00023163"/>
    </source>
</evidence>
<evidence type="ECO:0000313" key="7">
    <source>
        <dbReference type="Proteomes" id="UP000614811"/>
    </source>
</evidence>
<evidence type="ECO:0000313" key="6">
    <source>
        <dbReference type="EMBL" id="GHA12514.1"/>
    </source>
</evidence>
<dbReference type="SMART" id="SM00342">
    <property type="entry name" value="HTH_ARAC"/>
    <property type="match status" value="1"/>
</dbReference>
<evidence type="ECO:0000256" key="4">
    <source>
        <dbReference type="SAM" id="Phobius"/>
    </source>
</evidence>
<dbReference type="InterPro" id="IPR018062">
    <property type="entry name" value="HTH_AraC-typ_CS"/>
</dbReference>
<dbReference type="PROSITE" id="PS00041">
    <property type="entry name" value="HTH_ARAC_FAMILY_1"/>
    <property type="match status" value="1"/>
</dbReference>
<gene>
    <name evidence="6" type="ORF">GCM10008090_23020</name>
</gene>
<feature type="transmembrane region" description="Helical" evidence="4">
    <location>
        <begin position="158"/>
        <end position="179"/>
    </location>
</feature>
<feature type="transmembrane region" description="Helical" evidence="4">
    <location>
        <begin position="117"/>
        <end position="137"/>
    </location>
</feature>
<dbReference type="InterPro" id="IPR018060">
    <property type="entry name" value="HTH_AraC"/>
</dbReference>
<evidence type="ECO:0000259" key="5">
    <source>
        <dbReference type="PROSITE" id="PS01124"/>
    </source>
</evidence>
<dbReference type="Gene3D" id="1.10.10.60">
    <property type="entry name" value="Homeodomain-like"/>
    <property type="match status" value="1"/>
</dbReference>
<keyword evidence="2" id="KW-0238">DNA-binding</keyword>
<keyword evidence="1" id="KW-0805">Transcription regulation</keyword>
<keyword evidence="4" id="KW-0472">Membrane</keyword>
<evidence type="ECO:0000256" key="1">
    <source>
        <dbReference type="ARBA" id="ARBA00023015"/>
    </source>
</evidence>
<sequence length="350" mass="39720">MNPLIDVYSLRPVNVVEVVFMTLCLFGIILLWSKPRFRGICLLFGLEIILMVFNFSEETQLFSQGYLITPALTLTTGPAFYLFVKHLVFEDHRWAANQLIHFVPTLIALFFTEHTAAVIALGSISLLIYGVLAYRFLLRYRVASHQSSAAAREMRLDWLVTIMLAFAVLGVTDIVRLNLQSLMSYPLANTWYLLHQVCVLVLFAALAILAVRQPILFDGLSRYDTSDTTDNIDTQVYRSLFQSIHQTIVDQALHRRPRLSLNDLAELTQLNTRDISAAVNIGAERSFCDYINQLRVEDVKQQLAALDNSTPNLLNIAMQAGFNSKSSFNAVFKTVTGLTPRQFHRQLQRE</sequence>
<feature type="transmembrane region" description="Helical" evidence="4">
    <location>
        <begin position="12"/>
        <end position="32"/>
    </location>
</feature>
<dbReference type="Proteomes" id="UP000614811">
    <property type="component" value="Unassembled WGS sequence"/>
</dbReference>
<feature type="transmembrane region" description="Helical" evidence="4">
    <location>
        <begin position="94"/>
        <end position="111"/>
    </location>
</feature>